<dbReference type="AlphaFoldDB" id="A0AB39R9Q3"/>
<feature type="region of interest" description="Disordered" evidence="1">
    <location>
        <begin position="23"/>
        <end position="56"/>
    </location>
</feature>
<evidence type="ECO:0008006" key="3">
    <source>
        <dbReference type="Google" id="ProtNLM"/>
    </source>
</evidence>
<name>A0AB39R9Q3_9ACTN</name>
<evidence type="ECO:0000256" key="1">
    <source>
        <dbReference type="SAM" id="MobiDB-lite"/>
    </source>
</evidence>
<organism evidence="2">
    <name type="scientific">Streptomyces sp. R41</name>
    <dbReference type="NCBI Taxonomy" id="3238632"/>
    <lineage>
        <taxon>Bacteria</taxon>
        <taxon>Bacillati</taxon>
        <taxon>Actinomycetota</taxon>
        <taxon>Actinomycetes</taxon>
        <taxon>Kitasatosporales</taxon>
        <taxon>Streptomycetaceae</taxon>
        <taxon>Streptomyces</taxon>
    </lineage>
</organism>
<protein>
    <recommendedName>
        <fullName evidence="3">Septum formation-related domain-containing protein</fullName>
    </recommendedName>
</protein>
<proteinExistence type="predicted"/>
<sequence>MLAVIVAVGAIVAVAVVVFGGDGKQDKKSPTESTRRSPSPSLSIPSELPSLPSEVPSVVPTLPSEVPSGVVPSDLESLFPTLANDEVPYYMLKKGDCFDTFDSLPGQAAKRSCTKPHDAEVVKVAELNGSYSTDAALKKAASALCESTLDRKAARQPAGTVRGTLVQYPDSSGYKIGIDNVACSLAADIGKGTHKLTKPLT</sequence>
<accession>A0AB39R9Q3</accession>
<feature type="compositionally biased region" description="Low complexity" evidence="1">
    <location>
        <begin position="36"/>
        <end position="56"/>
    </location>
</feature>
<reference evidence="2" key="1">
    <citation type="submission" date="2024-07" db="EMBL/GenBank/DDBJ databases">
        <authorList>
            <person name="Yu S.T."/>
        </authorList>
    </citation>
    <scope>NUCLEOTIDE SEQUENCE</scope>
    <source>
        <strain evidence="2">R41</strain>
    </source>
</reference>
<gene>
    <name evidence="2" type="ORF">AB5J53_07730</name>
</gene>
<feature type="compositionally biased region" description="Basic and acidic residues" evidence="1">
    <location>
        <begin position="23"/>
        <end position="35"/>
    </location>
</feature>
<dbReference type="EMBL" id="CP163443">
    <property type="protein sequence ID" value="XDQ51539.1"/>
    <property type="molecule type" value="Genomic_DNA"/>
</dbReference>
<evidence type="ECO:0000313" key="2">
    <source>
        <dbReference type="EMBL" id="XDQ51539.1"/>
    </source>
</evidence>
<dbReference type="RefSeq" id="WP_369244860.1">
    <property type="nucleotide sequence ID" value="NZ_CP163443.1"/>
</dbReference>